<dbReference type="AlphaFoldDB" id="A0A5B7I9I3"/>
<organism evidence="2 3">
    <name type="scientific">Portunus trituberculatus</name>
    <name type="common">Swimming crab</name>
    <name type="synonym">Neptunus trituberculatus</name>
    <dbReference type="NCBI Taxonomy" id="210409"/>
    <lineage>
        <taxon>Eukaryota</taxon>
        <taxon>Metazoa</taxon>
        <taxon>Ecdysozoa</taxon>
        <taxon>Arthropoda</taxon>
        <taxon>Crustacea</taxon>
        <taxon>Multicrustacea</taxon>
        <taxon>Malacostraca</taxon>
        <taxon>Eumalacostraca</taxon>
        <taxon>Eucarida</taxon>
        <taxon>Decapoda</taxon>
        <taxon>Pleocyemata</taxon>
        <taxon>Brachyura</taxon>
        <taxon>Eubrachyura</taxon>
        <taxon>Portunoidea</taxon>
        <taxon>Portunidae</taxon>
        <taxon>Portuninae</taxon>
        <taxon>Portunus</taxon>
    </lineage>
</organism>
<proteinExistence type="predicted"/>
<name>A0A5B7I9I3_PORTR</name>
<feature type="region of interest" description="Disordered" evidence="1">
    <location>
        <begin position="123"/>
        <end position="192"/>
    </location>
</feature>
<gene>
    <name evidence="2" type="ORF">E2C01_076746</name>
</gene>
<evidence type="ECO:0000256" key="1">
    <source>
        <dbReference type="SAM" id="MobiDB-lite"/>
    </source>
</evidence>
<sequence length="268" mass="28726">MIASQVNSCLNNLAKLPASSLSQAKCLASSRPTSPKPAEPNRMQEALLADGGQGGSLGHEPSSIRSSAVMADTLLFTKRSQAKVGRSMRPAFLLLPSAWDPDVAISEILGPLAHLRPLGEDRTGCGDTERQEHPVTQSMGGGVQETAPSHPSPLSMAPEGRYRQMVTHSAAHHHHCLAPQQPSPQQPLHQHSCVPLPSLSMFLSPLIPPRWESVVGEKEDDSMGSEDHLLESSPTFTAIMDFVCEKFPEDHGPVVQDSTPPSPGHAEE</sequence>
<dbReference type="Proteomes" id="UP000324222">
    <property type="component" value="Unassembled WGS sequence"/>
</dbReference>
<feature type="compositionally biased region" description="Basic and acidic residues" evidence="1">
    <location>
        <begin position="123"/>
        <end position="133"/>
    </location>
</feature>
<reference evidence="2 3" key="1">
    <citation type="submission" date="2019-05" db="EMBL/GenBank/DDBJ databases">
        <title>Another draft genome of Portunus trituberculatus and its Hox gene families provides insights of decapod evolution.</title>
        <authorList>
            <person name="Jeong J.-H."/>
            <person name="Song I."/>
            <person name="Kim S."/>
            <person name="Choi T."/>
            <person name="Kim D."/>
            <person name="Ryu S."/>
            <person name="Kim W."/>
        </authorList>
    </citation>
    <scope>NUCLEOTIDE SEQUENCE [LARGE SCALE GENOMIC DNA]</scope>
    <source>
        <tissue evidence="2">Muscle</tissue>
    </source>
</reference>
<keyword evidence="3" id="KW-1185">Reference proteome</keyword>
<dbReference type="EMBL" id="VSRR010058848">
    <property type="protein sequence ID" value="MPC82101.1"/>
    <property type="molecule type" value="Genomic_DNA"/>
</dbReference>
<accession>A0A5B7I9I3</accession>
<evidence type="ECO:0000313" key="3">
    <source>
        <dbReference type="Proteomes" id="UP000324222"/>
    </source>
</evidence>
<feature type="region of interest" description="Disordered" evidence="1">
    <location>
        <begin position="248"/>
        <end position="268"/>
    </location>
</feature>
<comment type="caution">
    <text evidence="2">The sequence shown here is derived from an EMBL/GenBank/DDBJ whole genome shotgun (WGS) entry which is preliminary data.</text>
</comment>
<evidence type="ECO:0000313" key="2">
    <source>
        <dbReference type="EMBL" id="MPC82101.1"/>
    </source>
</evidence>
<protein>
    <submittedName>
        <fullName evidence="2">Uncharacterized protein</fullName>
    </submittedName>
</protein>